<proteinExistence type="predicted"/>
<accession>A0A2T4CF42</accession>
<feature type="compositionally biased region" description="Polar residues" evidence="1">
    <location>
        <begin position="1"/>
        <end position="11"/>
    </location>
</feature>
<name>A0A2T4CF42_TRILO</name>
<protein>
    <submittedName>
        <fullName evidence="2">Uncharacterized protein</fullName>
    </submittedName>
</protein>
<keyword evidence="3" id="KW-1185">Reference proteome</keyword>
<feature type="region of interest" description="Disordered" evidence="1">
    <location>
        <begin position="1"/>
        <end position="101"/>
    </location>
</feature>
<reference evidence="2 3" key="1">
    <citation type="submission" date="2016-07" db="EMBL/GenBank/DDBJ databases">
        <title>Multiple horizontal gene transfer events from other fungi enriched the ability of initially mycotrophic Trichoderma (Ascomycota) to feed on dead plant biomass.</title>
        <authorList>
            <consortium name="DOE Joint Genome Institute"/>
            <person name="Aerts A."/>
            <person name="Atanasova L."/>
            <person name="Chenthamara K."/>
            <person name="Zhang J."/>
            <person name="Grujic M."/>
            <person name="Henrissat B."/>
            <person name="Kuo A."/>
            <person name="Salamov A."/>
            <person name="Lipzen A."/>
            <person name="Labutti K."/>
            <person name="Barry K."/>
            <person name="Miao Y."/>
            <person name="Rahimi M.J."/>
            <person name="Shen Q."/>
            <person name="Grigoriev I.V."/>
            <person name="Kubicek C.P."/>
            <person name="Druzhinina I.S."/>
        </authorList>
    </citation>
    <scope>NUCLEOTIDE SEQUENCE [LARGE SCALE GENOMIC DNA]</scope>
    <source>
        <strain evidence="2 3">ATCC 18648</strain>
    </source>
</reference>
<dbReference type="EMBL" id="KZ679127">
    <property type="protein sequence ID" value="PTB80150.1"/>
    <property type="molecule type" value="Genomic_DNA"/>
</dbReference>
<gene>
    <name evidence="2" type="ORF">M440DRAFT_1113586</name>
</gene>
<evidence type="ECO:0000313" key="2">
    <source>
        <dbReference type="EMBL" id="PTB80150.1"/>
    </source>
</evidence>
<organism evidence="2 3">
    <name type="scientific">Trichoderma longibrachiatum ATCC 18648</name>
    <dbReference type="NCBI Taxonomy" id="983965"/>
    <lineage>
        <taxon>Eukaryota</taxon>
        <taxon>Fungi</taxon>
        <taxon>Dikarya</taxon>
        <taxon>Ascomycota</taxon>
        <taxon>Pezizomycotina</taxon>
        <taxon>Sordariomycetes</taxon>
        <taxon>Hypocreomycetidae</taxon>
        <taxon>Hypocreales</taxon>
        <taxon>Hypocreaceae</taxon>
        <taxon>Trichoderma</taxon>
    </lineage>
</organism>
<evidence type="ECO:0000256" key="1">
    <source>
        <dbReference type="SAM" id="MobiDB-lite"/>
    </source>
</evidence>
<sequence>MSMQTPTTPSPVISPWGVAAQGLREEMLQEGNPPTEQQQAQEQQSEKVQAQVKPRAGQEHRLDDRLHAKQVPEAVETKNPSQQVPSQPQVPPGQDPQVHPQVNPASLRQAAFARGYLAPFVAHVQEYRRHYYSGAYGVGLPGSPMPFCMVHATMTPNCGFCQVEYWRHYTFFVDGYRHHGHVPPPPLPIFPRPVHQPSPSLDVFPRLLMITPLTCA</sequence>
<feature type="compositionally biased region" description="Basic and acidic residues" evidence="1">
    <location>
        <begin position="56"/>
        <end position="67"/>
    </location>
</feature>
<feature type="compositionally biased region" description="Low complexity" evidence="1">
    <location>
        <begin position="37"/>
        <end position="53"/>
    </location>
</feature>
<dbReference type="Proteomes" id="UP000240760">
    <property type="component" value="Unassembled WGS sequence"/>
</dbReference>
<dbReference type="STRING" id="983965.A0A2T4CF42"/>
<evidence type="ECO:0000313" key="3">
    <source>
        <dbReference type="Proteomes" id="UP000240760"/>
    </source>
</evidence>
<dbReference type="AlphaFoldDB" id="A0A2T4CF42"/>